<dbReference type="InterPro" id="IPR007435">
    <property type="entry name" value="DUF484"/>
</dbReference>
<dbReference type="EMBL" id="CP015243">
    <property type="protein sequence ID" value="ANF56763.1"/>
    <property type="molecule type" value="Genomic_DNA"/>
</dbReference>
<dbReference type="Gene3D" id="3.30.450.40">
    <property type="match status" value="1"/>
</dbReference>
<dbReference type="PANTHER" id="PTHR38765:SF1">
    <property type="entry name" value="DUF484 DOMAIN-CONTAINING PROTEIN"/>
    <property type="match status" value="1"/>
</dbReference>
<gene>
    <name evidence="1" type="ORF">A5892_04175</name>
</gene>
<reference evidence="1 2" key="1">
    <citation type="submission" date="2016-04" db="EMBL/GenBank/DDBJ databases">
        <title>Complete Genome Sequence of Halotalea alkalilenta IHB B 13600.</title>
        <authorList>
            <person name="Swarnkar M.K."/>
            <person name="Sharma A."/>
            <person name="Kaushal K."/>
            <person name="Soni R."/>
            <person name="Rana S."/>
            <person name="Singh A.K."/>
            <person name="Gulati A."/>
        </authorList>
    </citation>
    <scope>NUCLEOTIDE SEQUENCE [LARGE SCALE GENOMIC DNA]</scope>
    <source>
        <strain evidence="1 2">IHB B 13600</strain>
    </source>
</reference>
<protein>
    <recommendedName>
        <fullName evidence="3">Phytochrome sensor protein</fullName>
    </recommendedName>
</protein>
<dbReference type="Pfam" id="PF04340">
    <property type="entry name" value="DUF484"/>
    <property type="match status" value="1"/>
</dbReference>
<dbReference type="AlphaFoldDB" id="A0A172YC00"/>
<accession>A0A172YC00</accession>
<evidence type="ECO:0000313" key="1">
    <source>
        <dbReference type="EMBL" id="ANF56763.1"/>
    </source>
</evidence>
<evidence type="ECO:0000313" key="2">
    <source>
        <dbReference type="Proteomes" id="UP000077875"/>
    </source>
</evidence>
<evidence type="ECO:0008006" key="3">
    <source>
        <dbReference type="Google" id="ProtNLM"/>
    </source>
</evidence>
<name>A0A172YC00_9GAMM</name>
<dbReference type="KEGG" id="haa:A5892_04175"/>
<keyword evidence="2" id="KW-1185">Reference proteome</keyword>
<sequence>MNAREMSDILDPQRVAEWLETHPEFFVGRDALLERLKVPHPDAGRGAVSLLERQTLVMRRRLEQVERRLQGLLDTARDTEIQYRQLRALVLALLESEGDDAVLHALADQLGDQFEIPAMAVWRPMPEDGELTPPQHGLDSATAALLEALLEGRHCRCVALDAEQWRRLLPTHPLGVANQGSGVITRLSIGHHSGYLLLATPSRERFNPTLDTLFVDYLGEVVGRLLQQSRR</sequence>
<organism evidence="1 2">
    <name type="scientific">Halotalea alkalilenta</name>
    <dbReference type="NCBI Taxonomy" id="376489"/>
    <lineage>
        <taxon>Bacteria</taxon>
        <taxon>Pseudomonadati</taxon>
        <taxon>Pseudomonadota</taxon>
        <taxon>Gammaproteobacteria</taxon>
        <taxon>Oceanospirillales</taxon>
        <taxon>Halomonadaceae</taxon>
        <taxon>Halotalea</taxon>
    </lineage>
</organism>
<dbReference type="PANTHER" id="PTHR38765">
    <property type="entry name" value="DUF484 DOMAIN-CONTAINING PROTEIN"/>
    <property type="match status" value="1"/>
</dbReference>
<proteinExistence type="predicted"/>
<dbReference type="InterPro" id="IPR029016">
    <property type="entry name" value="GAF-like_dom_sf"/>
</dbReference>
<dbReference type="STRING" id="376489.A5892_04175"/>
<dbReference type="Proteomes" id="UP000077875">
    <property type="component" value="Chromosome"/>
</dbReference>
<dbReference type="RefSeq" id="WP_064121734.1">
    <property type="nucleotide sequence ID" value="NZ_CP015243.1"/>
</dbReference>